<dbReference type="InterPro" id="IPR035897">
    <property type="entry name" value="Toll_tir_struct_dom_sf"/>
</dbReference>
<evidence type="ECO:0000259" key="1">
    <source>
        <dbReference type="PROSITE" id="PS50104"/>
    </source>
</evidence>
<dbReference type="PROSITE" id="PS50104">
    <property type="entry name" value="TIR"/>
    <property type="match status" value="1"/>
</dbReference>
<dbReference type="RefSeq" id="WP_012507100.1">
    <property type="nucleotide sequence ID" value="NC_011060.1"/>
</dbReference>
<gene>
    <name evidence="2" type="ordered locus">Ppha_0269</name>
</gene>
<dbReference type="SMART" id="SM00255">
    <property type="entry name" value="TIR"/>
    <property type="match status" value="1"/>
</dbReference>
<dbReference type="EMBL" id="CP001110">
    <property type="protein sequence ID" value="ACF42604.1"/>
    <property type="molecule type" value="Genomic_DNA"/>
</dbReference>
<dbReference type="KEGG" id="pph:Ppha_0269"/>
<reference evidence="2 3" key="1">
    <citation type="submission" date="2008-06" db="EMBL/GenBank/DDBJ databases">
        <title>Complete sequence of Pelodictyon phaeoclathratiforme BU-1.</title>
        <authorList>
            <consortium name="US DOE Joint Genome Institute"/>
            <person name="Lucas S."/>
            <person name="Copeland A."/>
            <person name="Lapidus A."/>
            <person name="Glavina del Rio T."/>
            <person name="Dalin E."/>
            <person name="Tice H."/>
            <person name="Bruce D."/>
            <person name="Goodwin L."/>
            <person name="Pitluck S."/>
            <person name="Schmutz J."/>
            <person name="Larimer F."/>
            <person name="Land M."/>
            <person name="Hauser L."/>
            <person name="Kyrpides N."/>
            <person name="Mikhailova N."/>
            <person name="Liu Z."/>
            <person name="Li T."/>
            <person name="Zhao F."/>
            <person name="Overmann J."/>
            <person name="Bryant D.A."/>
            <person name="Richardson P."/>
        </authorList>
    </citation>
    <scope>NUCLEOTIDE SEQUENCE [LARGE SCALE GENOMIC DNA]</scope>
    <source>
        <strain evidence="3">DSM 5477 / BU-1</strain>
    </source>
</reference>
<sequence>MPNRTKVFISYSRQDKRWLTEVKKYLKPLVRNGLELWHDNCIEPGDRWEEKIEQALYQTKVAILLITQDFFNSDYIEAKELSLLLRAAKNNEVTIIPLYLTDTFSTNEELSRIQGINDPKFSLDKLVESEQKTVLVSLSEQIRNLFSNSTQIGFGSWEEQRKPERNSEPVRVALIAVNSPTHHSLWNALSVGLSA</sequence>
<dbReference type="SUPFAM" id="SSF52200">
    <property type="entry name" value="Toll/Interleukin receptor TIR domain"/>
    <property type="match status" value="1"/>
</dbReference>
<dbReference type="Pfam" id="PF13676">
    <property type="entry name" value="TIR_2"/>
    <property type="match status" value="1"/>
</dbReference>
<accession>B4SBS9</accession>
<name>B4SBS9_PELPB</name>
<protein>
    <recommendedName>
        <fullName evidence="1">TIR domain-containing protein</fullName>
    </recommendedName>
</protein>
<dbReference type="Proteomes" id="UP000002724">
    <property type="component" value="Chromosome"/>
</dbReference>
<dbReference type="AlphaFoldDB" id="B4SBS9"/>
<keyword evidence="3" id="KW-1185">Reference proteome</keyword>
<feature type="domain" description="TIR" evidence="1">
    <location>
        <begin position="3"/>
        <end position="142"/>
    </location>
</feature>
<evidence type="ECO:0000313" key="3">
    <source>
        <dbReference type="Proteomes" id="UP000002724"/>
    </source>
</evidence>
<proteinExistence type="predicted"/>
<dbReference type="eggNOG" id="COG4886">
    <property type="taxonomic scope" value="Bacteria"/>
</dbReference>
<evidence type="ECO:0000313" key="2">
    <source>
        <dbReference type="EMBL" id="ACF42604.1"/>
    </source>
</evidence>
<dbReference type="GO" id="GO:0007165">
    <property type="term" value="P:signal transduction"/>
    <property type="evidence" value="ECO:0007669"/>
    <property type="project" value="InterPro"/>
</dbReference>
<dbReference type="HOGENOM" id="CLU_1395186_0_0_10"/>
<dbReference type="STRING" id="324925.Ppha_0269"/>
<dbReference type="InterPro" id="IPR000157">
    <property type="entry name" value="TIR_dom"/>
</dbReference>
<dbReference type="Gene3D" id="3.40.50.10140">
    <property type="entry name" value="Toll/interleukin-1 receptor homology (TIR) domain"/>
    <property type="match status" value="1"/>
</dbReference>
<organism evidence="2 3">
    <name type="scientific">Pelodictyon phaeoclathratiforme (strain DSM 5477 / BU-1)</name>
    <dbReference type="NCBI Taxonomy" id="324925"/>
    <lineage>
        <taxon>Bacteria</taxon>
        <taxon>Pseudomonadati</taxon>
        <taxon>Chlorobiota</taxon>
        <taxon>Chlorobiia</taxon>
        <taxon>Chlorobiales</taxon>
        <taxon>Chlorobiaceae</taxon>
        <taxon>Chlorobium/Pelodictyon group</taxon>
        <taxon>Pelodictyon</taxon>
    </lineage>
</organism>